<keyword evidence="3" id="KW-0812">Transmembrane</keyword>
<dbReference type="RefSeq" id="WP_219237025.1">
    <property type="nucleotide sequence ID" value="NZ_JAHWZX010000002.1"/>
</dbReference>
<keyword evidence="7" id="KW-0675">Receptor</keyword>
<gene>
    <name evidence="7" type="ORF">KY084_03440</name>
</gene>
<evidence type="ECO:0000313" key="8">
    <source>
        <dbReference type="Proteomes" id="UP001197214"/>
    </source>
</evidence>
<dbReference type="InterPro" id="IPR012910">
    <property type="entry name" value="Plug_dom"/>
</dbReference>
<proteinExistence type="inferred from homology"/>
<evidence type="ECO:0000256" key="2">
    <source>
        <dbReference type="ARBA" id="ARBA00023077"/>
    </source>
</evidence>
<evidence type="ECO:0000313" key="7">
    <source>
        <dbReference type="EMBL" id="MBW4329928.1"/>
    </source>
</evidence>
<dbReference type="PANTHER" id="PTHR32552:SF81">
    <property type="entry name" value="TONB-DEPENDENT OUTER MEMBRANE RECEPTOR"/>
    <property type="match status" value="1"/>
</dbReference>
<organism evidence="7 8">
    <name type="scientific">Stakelama flava</name>
    <dbReference type="NCBI Taxonomy" id="2860338"/>
    <lineage>
        <taxon>Bacteria</taxon>
        <taxon>Pseudomonadati</taxon>
        <taxon>Pseudomonadota</taxon>
        <taxon>Alphaproteobacteria</taxon>
        <taxon>Sphingomonadales</taxon>
        <taxon>Sphingomonadaceae</taxon>
        <taxon>Stakelama</taxon>
    </lineage>
</organism>
<dbReference type="PANTHER" id="PTHR32552">
    <property type="entry name" value="FERRICHROME IRON RECEPTOR-RELATED"/>
    <property type="match status" value="1"/>
</dbReference>
<evidence type="ECO:0000256" key="4">
    <source>
        <dbReference type="SAM" id="MobiDB-lite"/>
    </source>
</evidence>
<keyword evidence="3" id="KW-1134">Transmembrane beta strand</keyword>
<evidence type="ECO:0000256" key="5">
    <source>
        <dbReference type="SAM" id="SignalP"/>
    </source>
</evidence>
<evidence type="ECO:0000256" key="1">
    <source>
        <dbReference type="ARBA" id="ARBA00023065"/>
    </source>
</evidence>
<comment type="subcellular location">
    <subcellularLocation>
        <location evidence="3">Cell outer membrane</location>
        <topology evidence="3">Multi-pass membrane protein</topology>
    </subcellularLocation>
</comment>
<name>A0ABS6XIA5_9SPHN</name>
<feature type="signal peptide" evidence="5">
    <location>
        <begin position="1"/>
        <end position="22"/>
    </location>
</feature>
<keyword evidence="3" id="KW-0998">Cell outer membrane</keyword>
<dbReference type="EMBL" id="JAHWZX010000002">
    <property type="protein sequence ID" value="MBW4329928.1"/>
    <property type="molecule type" value="Genomic_DNA"/>
</dbReference>
<accession>A0ABS6XIA5</accession>
<dbReference type="InterPro" id="IPR039426">
    <property type="entry name" value="TonB-dep_rcpt-like"/>
</dbReference>
<sequence>MKTGFWLSMSVVAFFCATRAQAQEAAVDPDPAQAVSDNPSVPEDDVSKDIVVTAERRSTSLQRTSVAATVLTGDDLVKKSVNTVDQLQFASPSLTVNNAGQGNQFNIRGIGKGEVGSTVGVGVITYRDGVATFPGYFQSEPYYDIASVEVLRGPQGTFAGQNATGGAVFITEANPVLNEISGYALAQYGNYNDIKLQGAANLPVSDTLAVRIANNTQVRDSFYDASGSYYGDLGKLRSQSMRISMLWQPTSQLRVLLKGDYNNISTGGYPGSPATATSDPFTITNNAYNHSKDESGRIVLDATYTFAGGVQLRSISGYQRGTTQEDIDYDGSSAANYTFHDYVNERILSQEVNLVSPDTGPFTWVLGGYWQDDKYTFPEGGYLLTEPGIITLALQGENPHTTLAGFGQVGFELAQGLQIEAGARWTRSTSRNTATYTVVNYGISIPQDDFTADKKVTGKVALNWTIDADNFVYAFVATGHKAGGLNGVNLSFVTPQPFEPEEVTDYEIGWKATLLNGHLRTQLGGYYNDYRNFQVSIVDPDTPAITSVYNVPSSTKLYGVEFSAQGSFGGLAFDLAASVSNSKLGRFYAFDPRLAHSGVCDPETGPETATCLDLTGNRQSYAPRFTLSTGIQYAIALNDNMTLTPRVDYSHISSTWGTLFEQRALGDFLVARDIVNAQLTLDKGPWTIAAYSTNLTDQHYIAAINNLRRLAGAPRQYGVRVSRSF</sequence>
<dbReference type="Proteomes" id="UP001197214">
    <property type="component" value="Unassembled WGS sequence"/>
</dbReference>
<feature type="chain" id="PRO_5046779175" evidence="5">
    <location>
        <begin position="23"/>
        <end position="725"/>
    </location>
</feature>
<evidence type="ECO:0000259" key="6">
    <source>
        <dbReference type="Pfam" id="PF07715"/>
    </source>
</evidence>
<keyword evidence="2" id="KW-0798">TonB box</keyword>
<keyword evidence="3" id="KW-0813">Transport</keyword>
<evidence type="ECO:0000256" key="3">
    <source>
        <dbReference type="PROSITE-ProRule" id="PRU01360"/>
    </source>
</evidence>
<comment type="similarity">
    <text evidence="3">Belongs to the TonB-dependent receptor family.</text>
</comment>
<comment type="caution">
    <text evidence="7">The sequence shown here is derived from an EMBL/GenBank/DDBJ whole genome shotgun (WGS) entry which is preliminary data.</text>
</comment>
<keyword evidence="8" id="KW-1185">Reference proteome</keyword>
<reference evidence="7 8" key="1">
    <citation type="submission" date="2021-07" db="EMBL/GenBank/DDBJ databases">
        <title>Stakelama flava sp. nov., a novel endophytic bacterium isolated from branch of Kandelia candel.</title>
        <authorList>
            <person name="Tuo L."/>
        </authorList>
    </citation>
    <scope>NUCLEOTIDE SEQUENCE [LARGE SCALE GENOMIC DNA]</scope>
    <source>
        <strain evidence="7 8">CBK3Z-3</strain>
    </source>
</reference>
<keyword evidence="1" id="KW-0406">Ion transport</keyword>
<feature type="domain" description="TonB-dependent receptor plug" evidence="6">
    <location>
        <begin position="61"/>
        <end position="167"/>
    </location>
</feature>
<dbReference type="PROSITE" id="PS52016">
    <property type="entry name" value="TONB_DEPENDENT_REC_3"/>
    <property type="match status" value="1"/>
</dbReference>
<dbReference type="Pfam" id="PF07715">
    <property type="entry name" value="Plug"/>
    <property type="match status" value="1"/>
</dbReference>
<keyword evidence="3" id="KW-0472">Membrane</keyword>
<protein>
    <submittedName>
        <fullName evidence="7">TonB-dependent receptor plug domain-containing protein</fullName>
    </submittedName>
</protein>
<keyword evidence="5" id="KW-0732">Signal</keyword>
<feature type="region of interest" description="Disordered" evidence="4">
    <location>
        <begin position="27"/>
        <end position="46"/>
    </location>
</feature>